<dbReference type="OrthoDB" id="3825761at2"/>
<evidence type="ECO:0000313" key="2">
    <source>
        <dbReference type="EMBL" id="ALO66493.1"/>
    </source>
</evidence>
<gene>
    <name evidence="2" type="ORF">AS189_08315</name>
</gene>
<evidence type="ECO:0000313" key="3">
    <source>
        <dbReference type="Proteomes" id="UP000059574"/>
    </source>
</evidence>
<dbReference type="EMBL" id="CP013200">
    <property type="protein sequence ID" value="ALO66493.1"/>
    <property type="molecule type" value="Genomic_DNA"/>
</dbReference>
<keyword evidence="1" id="KW-0812">Transmembrane</keyword>
<sequence>MRLIVIGAVGGLAWAGGLRAYMSELAGVESTYTWMGTLGALVAPAVVVGSLLGWAEVLRRDGGRRHWRKLALAPLLLPVGALAMPGAVQTLVTTGMGGGAIAVTAIGLAGAYAMSGRGHVWLRVLCSGMALSIVPLWSLSSWSIGGGDLAVTTPRGAMVALHFFALLAVLALAANIPLRPAVNALPEASNIRQEAVDNRPHAPAATPVGTVGATVYDHTTGRRVDPERRQRA</sequence>
<dbReference type="RefSeq" id="WP_062287419.1">
    <property type="nucleotide sequence ID" value="NZ_CP013200.1"/>
</dbReference>
<keyword evidence="1" id="KW-1133">Transmembrane helix</keyword>
<proteinExistence type="predicted"/>
<dbReference type="AlphaFoldDB" id="A0A0S2LYB6"/>
<feature type="transmembrane region" description="Helical" evidence="1">
    <location>
        <begin position="31"/>
        <end position="58"/>
    </location>
</feature>
<dbReference type="Proteomes" id="UP000059574">
    <property type="component" value="Chromosome"/>
</dbReference>
<name>A0A0S2LYB6_9MICC</name>
<protein>
    <submittedName>
        <fullName evidence="2">Uncharacterized protein</fullName>
    </submittedName>
</protein>
<feature type="transmembrane region" description="Helical" evidence="1">
    <location>
        <begin position="70"/>
        <end position="88"/>
    </location>
</feature>
<accession>A0A0S2LYB6</accession>
<reference evidence="2 3" key="2">
    <citation type="journal article" date="2016" name="J. Biotechnol.">
        <title>Complete genome sequence of Arthrobacter alpinus ERGS4:06, a yellow pigmented bacterium tolerant to cold and radiations isolated from Sikkim Himalaya.</title>
        <authorList>
            <person name="Kumar R."/>
            <person name="Singh D."/>
            <person name="Swarnkar M.K."/>
            <person name="Singh A.K."/>
            <person name="Kumar S."/>
        </authorList>
    </citation>
    <scope>NUCLEOTIDE SEQUENCE [LARGE SCALE GENOMIC DNA]</scope>
    <source>
        <strain evidence="2 3">ERGS4:06</strain>
    </source>
</reference>
<reference evidence="3" key="1">
    <citation type="submission" date="2015-11" db="EMBL/GenBank/DDBJ databases">
        <authorList>
            <person name="Kumar R."/>
            <person name="Singh D."/>
            <person name="Swarnkar M.K."/>
            <person name="Singh A.K."/>
            <person name="Kumar S."/>
        </authorList>
    </citation>
    <scope>NUCLEOTIDE SEQUENCE [LARGE SCALE GENOMIC DNA]</scope>
    <source>
        <strain evidence="3">ERGS4:06</strain>
    </source>
</reference>
<keyword evidence="1" id="KW-0472">Membrane</keyword>
<feature type="transmembrane region" description="Helical" evidence="1">
    <location>
        <begin position="94"/>
        <end position="113"/>
    </location>
</feature>
<feature type="transmembrane region" description="Helical" evidence="1">
    <location>
        <begin position="159"/>
        <end position="178"/>
    </location>
</feature>
<feature type="transmembrane region" description="Helical" evidence="1">
    <location>
        <begin position="120"/>
        <end position="139"/>
    </location>
</feature>
<organism evidence="2 3">
    <name type="scientific">Arthrobacter alpinus</name>
    <dbReference type="NCBI Taxonomy" id="656366"/>
    <lineage>
        <taxon>Bacteria</taxon>
        <taxon>Bacillati</taxon>
        <taxon>Actinomycetota</taxon>
        <taxon>Actinomycetes</taxon>
        <taxon>Micrococcales</taxon>
        <taxon>Micrococcaceae</taxon>
        <taxon>Arthrobacter</taxon>
    </lineage>
</organism>
<evidence type="ECO:0000256" key="1">
    <source>
        <dbReference type="SAM" id="Phobius"/>
    </source>
</evidence>